<comment type="subcellular location">
    <subcellularLocation>
        <location evidence="1">Cell outer membrane</location>
    </subcellularLocation>
</comment>
<evidence type="ECO:0000256" key="1">
    <source>
        <dbReference type="ARBA" id="ARBA00004442"/>
    </source>
</evidence>
<proteinExistence type="inferred from homology"/>
<evidence type="ECO:0000313" key="10">
    <source>
        <dbReference type="Proteomes" id="UP001220610"/>
    </source>
</evidence>
<evidence type="ECO:0000256" key="6">
    <source>
        <dbReference type="SAM" id="SignalP"/>
    </source>
</evidence>
<keyword evidence="3 6" id="KW-0732">Signal</keyword>
<feature type="chain" id="PRO_5042586475" evidence="6">
    <location>
        <begin position="25"/>
        <end position="532"/>
    </location>
</feature>
<keyword evidence="5" id="KW-0998">Cell outer membrane</keyword>
<feature type="domain" description="SusD-like N-terminal" evidence="8">
    <location>
        <begin position="29"/>
        <end position="223"/>
    </location>
</feature>
<comment type="similarity">
    <text evidence="2">Belongs to the SusD family.</text>
</comment>
<dbReference type="CDD" id="cd08977">
    <property type="entry name" value="SusD"/>
    <property type="match status" value="1"/>
</dbReference>
<evidence type="ECO:0000256" key="3">
    <source>
        <dbReference type="ARBA" id="ARBA00022729"/>
    </source>
</evidence>
<dbReference type="EMBL" id="CP119311">
    <property type="protein sequence ID" value="WEK37688.1"/>
    <property type="molecule type" value="Genomic_DNA"/>
</dbReference>
<dbReference type="InterPro" id="IPR033985">
    <property type="entry name" value="SusD-like_N"/>
</dbReference>
<protein>
    <submittedName>
        <fullName evidence="9">RagB/SusD family nutrient uptake outer membrane protein</fullName>
    </submittedName>
</protein>
<evidence type="ECO:0000256" key="2">
    <source>
        <dbReference type="ARBA" id="ARBA00006275"/>
    </source>
</evidence>
<evidence type="ECO:0000313" key="9">
    <source>
        <dbReference type="EMBL" id="WEK37688.1"/>
    </source>
</evidence>
<feature type="signal peptide" evidence="6">
    <location>
        <begin position="1"/>
        <end position="24"/>
    </location>
</feature>
<accession>A0AAJ5WW60</accession>
<feature type="domain" description="RagB/SusD" evidence="7">
    <location>
        <begin position="365"/>
        <end position="532"/>
    </location>
</feature>
<dbReference type="InterPro" id="IPR011990">
    <property type="entry name" value="TPR-like_helical_dom_sf"/>
</dbReference>
<dbReference type="GO" id="GO:0009279">
    <property type="term" value="C:cell outer membrane"/>
    <property type="evidence" value="ECO:0007669"/>
    <property type="project" value="UniProtKB-SubCell"/>
</dbReference>
<dbReference type="SUPFAM" id="SSF48452">
    <property type="entry name" value="TPR-like"/>
    <property type="match status" value="1"/>
</dbReference>
<sequence>MKRSTSTMKRFLAGCLLVSLLGSSCTKLLDKGPDFVTPDTYFNTEDQLMNSLNGVYNRMIDTYGRMYSRGLFSYLVVSDEAFFKNISINNLRVNVMDAADLDISRVWEIPYEGINRANLLLENVDRVNMDTRQRDAIKGEALFMRGYYYYLLADLFGPVPLKLTSTQSANDAYLPRSPLADVYAQIVSDMKQAEELVNEIDYFKYNERISKTGVQAMLARVFLKMAGEPLKDLSKYEEALTYANKVIQSGKHSLNTNFKQIFINHSQDINETKECIWEVGMYGNKIGNIDQAGWVGVENGIECPDESIGYSGGAMRTTAKLYDLFGTKDTIRRDWSIAPYKFVTASGVTSKSNFTAIQIYDRNPGKWRREYETGTKARSYNSTNFPMIRYSDVLLMKAEAENYVHGATAEAYEAINMVRRRGFGKPVDAPDVDADVPAGLDQVEFQEFLQNERLRELCFEGIRKHDLIRWGLYVSVMNELGNTISTTAPTSPTNYRSYAGNAGKNVTARNVLFPIPNTEITVNKLVYQNPGW</sequence>
<evidence type="ECO:0000259" key="8">
    <source>
        <dbReference type="Pfam" id="PF14322"/>
    </source>
</evidence>
<evidence type="ECO:0000256" key="4">
    <source>
        <dbReference type="ARBA" id="ARBA00023136"/>
    </source>
</evidence>
<dbReference type="Pfam" id="PF14322">
    <property type="entry name" value="SusD-like_3"/>
    <property type="match status" value="1"/>
</dbReference>
<evidence type="ECO:0000256" key="5">
    <source>
        <dbReference type="ARBA" id="ARBA00023237"/>
    </source>
</evidence>
<gene>
    <name evidence="9" type="ORF">P0Y53_09255</name>
</gene>
<reference evidence="9" key="1">
    <citation type="submission" date="2023-03" db="EMBL/GenBank/DDBJ databases">
        <title>Andean soil-derived lignocellulolytic bacterial consortium as a source of novel taxa and putative plastic-active enzymes.</title>
        <authorList>
            <person name="Diaz-Garcia L."/>
            <person name="Chuvochina M."/>
            <person name="Feuerriegel G."/>
            <person name="Bunk B."/>
            <person name="Sproer C."/>
            <person name="Streit W.R."/>
            <person name="Rodriguez L.M."/>
            <person name="Overmann J."/>
            <person name="Jimenez D.J."/>
        </authorList>
    </citation>
    <scope>NUCLEOTIDE SEQUENCE</scope>
    <source>
        <strain evidence="9">MAG 7</strain>
    </source>
</reference>
<organism evidence="9 10">
    <name type="scientific">Candidatus Pseudobacter hemicellulosilyticus</name>
    <dbReference type="NCBI Taxonomy" id="3121375"/>
    <lineage>
        <taxon>Bacteria</taxon>
        <taxon>Pseudomonadati</taxon>
        <taxon>Bacteroidota</taxon>
        <taxon>Chitinophagia</taxon>
        <taxon>Chitinophagales</taxon>
        <taxon>Chitinophagaceae</taxon>
        <taxon>Pseudobacter</taxon>
    </lineage>
</organism>
<evidence type="ECO:0000259" key="7">
    <source>
        <dbReference type="Pfam" id="PF07980"/>
    </source>
</evidence>
<dbReference type="Pfam" id="PF07980">
    <property type="entry name" value="SusD_RagB"/>
    <property type="match status" value="1"/>
</dbReference>
<dbReference type="Proteomes" id="UP001220610">
    <property type="component" value="Chromosome"/>
</dbReference>
<keyword evidence="4" id="KW-0472">Membrane</keyword>
<dbReference type="AlphaFoldDB" id="A0AAJ5WW60"/>
<name>A0AAJ5WW60_9BACT</name>
<dbReference type="Gene3D" id="1.25.40.390">
    <property type="match status" value="1"/>
</dbReference>
<dbReference type="InterPro" id="IPR012944">
    <property type="entry name" value="SusD_RagB_dom"/>
</dbReference>